<gene>
    <name evidence="2" type="ORF">CCMP2556_LOCUS30363</name>
</gene>
<feature type="region of interest" description="Disordered" evidence="1">
    <location>
        <begin position="1"/>
        <end position="44"/>
    </location>
</feature>
<feature type="region of interest" description="Disordered" evidence="1">
    <location>
        <begin position="120"/>
        <end position="162"/>
    </location>
</feature>
<feature type="non-terminal residue" evidence="2">
    <location>
        <position position="1"/>
    </location>
</feature>
<accession>A0ABP0ND75</accession>
<dbReference type="EMBL" id="CAXAMN010021635">
    <property type="protein sequence ID" value="CAK9061752.1"/>
    <property type="molecule type" value="Genomic_DNA"/>
</dbReference>
<organism evidence="2 3">
    <name type="scientific">Durusdinium trenchii</name>
    <dbReference type="NCBI Taxonomy" id="1381693"/>
    <lineage>
        <taxon>Eukaryota</taxon>
        <taxon>Sar</taxon>
        <taxon>Alveolata</taxon>
        <taxon>Dinophyceae</taxon>
        <taxon>Suessiales</taxon>
        <taxon>Symbiodiniaceae</taxon>
        <taxon>Durusdinium</taxon>
    </lineage>
</organism>
<feature type="compositionally biased region" description="Acidic residues" evidence="1">
    <location>
        <begin position="139"/>
        <end position="162"/>
    </location>
</feature>
<reference evidence="2 3" key="1">
    <citation type="submission" date="2024-02" db="EMBL/GenBank/DDBJ databases">
        <authorList>
            <person name="Chen Y."/>
            <person name="Shah S."/>
            <person name="Dougan E. K."/>
            <person name="Thang M."/>
            <person name="Chan C."/>
        </authorList>
    </citation>
    <scope>NUCLEOTIDE SEQUENCE [LARGE SCALE GENOMIC DNA]</scope>
</reference>
<dbReference type="Proteomes" id="UP001642484">
    <property type="component" value="Unassembled WGS sequence"/>
</dbReference>
<evidence type="ECO:0000256" key="1">
    <source>
        <dbReference type="SAM" id="MobiDB-lite"/>
    </source>
</evidence>
<feature type="compositionally biased region" description="Basic and acidic residues" evidence="1">
    <location>
        <begin position="1"/>
        <end position="13"/>
    </location>
</feature>
<comment type="caution">
    <text evidence="2">The sequence shown here is derived from an EMBL/GenBank/DDBJ whole genome shotgun (WGS) entry which is preliminary data.</text>
</comment>
<protein>
    <submittedName>
        <fullName evidence="2">Uncharacterized protein</fullName>
    </submittedName>
</protein>
<sequence length="162" mass="17891">PADTGTKAEENNKIMKRPAAAAKPKTAPKVKAKAKSTASGKNTDKVKKNYAGPCYYKNSNRWGIKLGKKEVFSVGSKHLPASKTKEIADLAMIELNKGESWDKVKQMGEEMKRALWEKHVNAEPEAPADAEDQTAPAVEGEEEEIREEDENVEVPEEPEEVD</sequence>
<keyword evidence="3" id="KW-1185">Reference proteome</keyword>
<evidence type="ECO:0000313" key="2">
    <source>
        <dbReference type="EMBL" id="CAK9061752.1"/>
    </source>
</evidence>
<evidence type="ECO:0000313" key="3">
    <source>
        <dbReference type="Proteomes" id="UP001642484"/>
    </source>
</evidence>
<proteinExistence type="predicted"/>
<name>A0ABP0ND75_9DINO</name>